<evidence type="ECO:0000256" key="2">
    <source>
        <dbReference type="ARBA" id="ARBA00022737"/>
    </source>
</evidence>
<keyword evidence="5" id="KW-0111">Calcium/phospholipid-binding</keyword>
<evidence type="ECO:0000256" key="5">
    <source>
        <dbReference type="ARBA" id="ARBA00023302"/>
    </source>
</evidence>
<proteinExistence type="inferred from homology"/>
<dbReference type="FunFam" id="1.10.220.10:FF:000005">
    <property type="entry name" value="Annexin"/>
    <property type="match status" value="1"/>
</dbReference>
<dbReference type="GO" id="GO:0005509">
    <property type="term" value="F:calcium ion binding"/>
    <property type="evidence" value="ECO:0007669"/>
    <property type="project" value="InterPro"/>
</dbReference>
<evidence type="ECO:0000256" key="4">
    <source>
        <dbReference type="ARBA" id="ARBA00023216"/>
    </source>
</evidence>
<dbReference type="FunFam" id="1.10.220.10:FF:000001">
    <property type="entry name" value="Annexin"/>
    <property type="match status" value="1"/>
</dbReference>
<dbReference type="FunFam" id="1.10.220.10:FF:000002">
    <property type="entry name" value="Annexin"/>
    <property type="match status" value="1"/>
</dbReference>
<keyword evidence="3" id="KW-0106">Calcium</keyword>
<dbReference type="PRINTS" id="PR00196">
    <property type="entry name" value="ANNEXIN"/>
</dbReference>
<dbReference type="Pfam" id="PF00191">
    <property type="entry name" value="Annexin"/>
    <property type="match status" value="4"/>
</dbReference>
<keyword evidence="2" id="KW-0677">Repeat</keyword>
<accession>A0AAE1K5Z8</accession>
<sequence>MTSFEGTIRLKEDFDPEKACQGFRKAMKGMGTDYKRIIHLLVSHQNIQRQEIQQKYTEMYGRDLVKDLKDELGGTFEEAVLALLEGPYDLLVSSIQEALTKFGTDETALIDTLCCRSPEEIESLTAHYKRQYKDDLNDKLDSELSGDFGRLMKSLVAGGRDENQTVDSARAKTDAQVLYDSGVGMNSETDEEEFIRILNTRSFPQLKETFDEYERLDSEGIEKALSAEFSGDVCKGLLGIVQRVKDPLGFYAERLNKTMVGAGTDDNTLIRLIVSRSEIDLGSIKERYKEMYEKELVEDVKDDTRGNYKDLLVAVINN</sequence>
<organism evidence="6 7">
    <name type="scientific">Petrolisthes cinctipes</name>
    <name type="common">Flat porcelain crab</name>
    <dbReference type="NCBI Taxonomy" id="88211"/>
    <lineage>
        <taxon>Eukaryota</taxon>
        <taxon>Metazoa</taxon>
        <taxon>Ecdysozoa</taxon>
        <taxon>Arthropoda</taxon>
        <taxon>Crustacea</taxon>
        <taxon>Multicrustacea</taxon>
        <taxon>Malacostraca</taxon>
        <taxon>Eumalacostraca</taxon>
        <taxon>Eucarida</taxon>
        <taxon>Decapoda</taxon>
        <taxon>Pleocyemata</taxon>
        <taxon>Anomura</taxon>
        <taxon>Galatheoidea</taxon>
        <taxon>Porcellanidae</taxon>
        <taxon>Petrolisthes</taxon>
    </lineage>
</organism>
<dbReference type="InterPro" id="IPR037104">
    <property type="entry name" value="Annexin_sf"/>
</dbReference>
<evidence type="ECO:0000313" key="7">
    <source>
        <dbReference type="Proteomes" id="UP001286313"/>
    </source>
</evidence>
<dbReference type="GO" id="GO:0005737">
    <property type="term" value="C:cytoplasm"/>
    <property type="evidence" value="ECO:0007669"/>
    <property type="project" value="TreeGrafter"/>
</dbReference>
<dbReference type="InterPro" id="IPR018502">
    <property type="entry name" value="Annexin_repeat"/>
</dbReference>
<keyword evidence="7" id="KW-1185">Reference proteome</keyword>
<dbReference type="Proteomes" id="UP001286313">
    <property type="component" value="Unassembled WGS sequence"/>
</dbReference>
<evidence type="ECO:0008006" key="8">
    <source>
        <dbReference type="Google" id="ProtNLM"/>
    </source>
</evidence>
<dbReference type="GO" id="GO:0012506">
    <property type="term" value="C:vesicle membrane"/>
    <property type="evidence" value="ECO:0007669"/>
    <property type="project" value="TreeGrafter"/>
</dbReference>
<reference evidence="6" key="1">
    <citation type="submission" date="2023-10" db="EMBL/GenBank/DDBJ databases">
        <title>Genome assemblies of two species of porcelain crab, Petrolisthes cinctipes and Petrolisthes manimaculis (Anomura: Porcellanidae).</title>
        <authorList>
            <person name="Angst P."/>
        </authorList>
    </citation>
    <scope>NUCLEOTIDE SEQUENCE</scope>
    <source>
        <strain evidence="6">PB745_01</strain>
        <tissue evidence="6">Gill</tissue>
    </source>
</reference>
<dbReference type="GO" id="GO:0005544">
    <property type="term" value="F:calcium-dependent phospholipid binding"/>
    <property type="evidence" value="ECO:0007669"/>
    <property type="project" value="UniProtKB-KW"/>
</dbReference>
<name>A0AAE1K5Z8_PETCI</name>
<dbReference type="PANTHER" id="PTHR10502:SF102">
    <property type="entry name" value="ANNEXIN B11"/>
    <property type="match status" value="1"/>
</dbReference>
<keyword evidence="4" id="KW-0041">Annexin</keyword>
<dbReference type="EMBL" id="JAWQEG010003991">
    <property type="protein sequence ID" value="KAK3863560.1"/>
    <property type="molecule type" value="Genomic_DNA"/>
</dbReference>
<dbReference type="GO" id="GO:0001786">
    <property type="term" value="F:phosphatidylserine binding"/>
    <property type="evidence" value="ECO:0007669"/>
    <property type="project" value="TreeGrafter"/>
</dbReference>
<evidence type="ECO:0000256" key="3">
    <source>
        <dbReference type="ARBA" id="ARBA00022837"/>
    </source>
</evidence>
<dbReference type="SUPFAM" id="SSF47874">
    <property type="entry name" value="Annexin"/>
    <property type="match status" value="1"/>
</dbReference>
<evidence type="ECO:0000256" key="1">
    <source>
        <dbReference type="ARBA" id="ARBA00007831"/>
    </source>
</evidence>
<evidence type="ECO:0000313" key="6">
    <source>
        <dbReference type="EMBL" id="KAK3863560.1"/>
    </source>
</evidence>
<dbReference type="AlphaFoldDB" id="A0AAE1K5Z8"/>
<protein>
    <recommendedName>
        <fullName evidence="8">Annexin</fullName>
    </recommendedName>
</protein>
<gene>
    <name evidence="6" type="ORF">Pcinc_030682</name>
</gene>
<comment type="caution">
    <text evidence="6">The sequence shown here is derived from an EMBL/GenBank/DDBJ whole genome shotgun (WGS) entry which is preliminary data.</text>
</comment>
<comment type="similarity">
    <text evidence="1">Belongs to the annexin family.</text>
</comment>
<dbReference type="Gene3D" id="1.10.220.10">
    <property type="entry name" value="Annexin"/>
    <property type="match status" value="4"/>
</dbReference>
<dbReference type="PANTHER" id="PTHR10502">
    <property type="entry name" value="ANNEXIN"/>
    <property type="match status" value="1"/>
</dbReference>
<dbReference type="SMART" id="SM00335">
    <property type="entry name" value="ANX"/>
    <property type="match status" value="4"/>
</dbReference>
<dbReference type="GO" id="GO:0005634">
    <property type="term" value="C:nucleus"/>
    <property type="evidence" value="ECO:0007669"/>
    <property type="project" value="TreeGrafter"/>
</dbReference>
<dbReference type="GO" id="GO:0005886">
    <property type="term" value="C:plasma membrane"/>
    <property type="evidence" value="ECO:0007669"/>
    <property type="project" value="TreeGrafter"/>
</dbReference>
<dbReference type="PROSITE" id="PS51897">
    <property type="entry name" value="ANNEXIN_2"/>
    <property type="match status" value="4"/>
</dbReference>
<dbReference type="InterPro" id="IPR001464">
    <property type="entry name" value="Annexin"/>
</dbReference>